<dbReference type="RefSeq" id="WP_222989809.1">
    <property type="nucleotide sequence ID" value="NZ_JAINVV010000004.1"/>
</dbReference>
<keyword evidence="1" id="KW-0732">Signal</keyword>
<gene>
    <name evidence="2" type="ORF">K7G82_10635</name>
</gene>
<evidence type="ECO:0000313" key="3">
    <source>
        <dbReference type="Proteomes" id="UP000706039"/>
    </source>
</evidence>
<dbReference type="CDD" id="cd14789">
    <property type="entry name" value="Tiki"/>
    <property type="match status" value="1"/>
</dbReference>
<keyword evidence="3" id="KW-1185">Reference proteome</keyword>
<dbReference type="EMBL" id="JAINVV010000004">
    <property type="protein sequence ID" value="MBY8822751.1"/>
    <property type="molecule type" value="Genomic_DNA"/>
</dbReference>
<reference evidence="2 3" key="1">
    <citation type="submission" date="2021-08" db="EMBL/GenBank/DDBJ databases">
        <authorList>
            <person name="Tuo L."/>
        </authorList>
    </citation>
    <scope>NUCLEOTIDE SEQUENCE [LARGE SCALE GENOMIC DNA]</scope>
    <source>
        <strain evidence="2 3">JCM 31229</strain>
    </source>
</reference>
<sequence length="296" mass="32322">MRKFFGALLATAMLATPVAAQSPIAGTTDADPAIWVVKDSDTTIYLFGTVHILKPGMSWFDEAVKTAFDASDELVLEMIEPDQAAMQTLMTTKGIDPDGPPLSEKLSEPARAKYIKAMGDLGVPYQAFEAMKPWMAAITLAVMPLGKYGYDLNSGAEKILTRAATQAGKKLGQLESAEQQLGFFDSLPEAQQIAFLNATVDEIPTLGESMEKMDRAWAKGDPAGLAMLMNESMQETPELTKILLTDRNARWADWIDKRMDRPGTVFIAVGAGHLAGKGSVQDQLKAYRIRAKRIKY</sequence>
<accession>A0ABS7PNF2</accession>
<feature type="signal peptide" evidence="1">
    <location>
        <begin position="1"/>
        <end position="20"/>
    </location>
</feature>
<dbReference type="Pfam" id="PF01963">
    <property type="entry name" value="TraB_PrgY_gumN"/>
    <property type="match status" value="1"/>
</dbReference>
<evidence type="ECO:0000256" key="1">
    <source>
        <dbReference type="SAM" id="SignalP"/>
    </source>
</evidence>
<dbReference type="Proteomes" id="UP000706039">
    <property type="component" value="Unassembled WGS sequence"/>
</dbReference>
<dbReference type="InterPro" id="IPR047111">
    <property type="entry name" value="YbaP-like"/>
</dbReference>
<protein>
    <submittedName>
        <fullName evidence="2">TraB/GumN family protein</fullName>
    </submittedName>
</protein>
<feature type="chain" id="PRO_5046268739" evidence="1">
    <location>
        <begin position="21"/>
        <end position="296"/>
    </location>
</feature>
<dbReference type="InterPro" id="IPR002816">
    <property type="entry name" value="TraB/PrgY/GumN_fam"/>
</dbReference>
<dbReference type="PANTHER" id="PTHR40590:SF1">
    <property type="entry name" value="CYTOPLASMIC PROTEIN"/>
    <property type="match status" value="1"/>
</dbReference>
<name>A0ABS7PNF2_9SPHN</name>
<organism evidence="2 3">
    <name type="scientific">Sphingomonas colocasiae</name>
    <dbReference type="NCBI Taxonomy" id="1848973"/>
    <lineage>
        <taxon>Bacteria</taxon>
        <taxon>Pseudomonadati</taxon>
        <taxon>Pseudomonadota</taxon>
        <taxon>Alphaproteobacteria</taxon>
        <taxon>Sphingomonadales</taxon>
        <taxon>Sphingomonadaceae</taxon>
        <taxon>Sphingomonas</taxon>
    </lineage>
</organism>
<proteinExistence type="predicted"/>
<comment type="caution">
    <text evidence="2">The sequence shown here is derived from an EMBL/GenBank/DDBJ whole genome shotgun (WGS) entry which is preliminary data.</text>
</comment>
<evidence type="ECO:0000313" key="2">
    <source>
        <dbReference type="EMBL" id="MBY8822751.1"/>
    </source>
</evidence>
<dbReference type="PANTHER" id="PTHR40590">
    <property type="entry name" value="CYTOPLASMIC PROTEIN-RELATED"/>
    <property type="match status" value="1"/>
</dbReference>